<dbReference type="PROSITE" id="PS52029">
    <property type="entry name" value="LD_TPASE"/>
    <property type="match status" value="1"/>
</dbReference>
<dbReference type="GO" id="GO:0071555">
    <property type="term" value="P:cell wall organization"/>
    <property type="evidence" value="ECO:0007669"/>
    <property type="project" value="UniProtKB-UniRule"/>
</dbReference>
<dbReference type="InterPro" id="IPR005490">
    <property type="entry name" value="LD_TPept_cat_dom"/>
</dbReference>
<keyword evidence="6 9" id="KW-0133">Cell shape</keyword>
<dbReference type="Pfam" id="PF01471">
    <property type="entry name" value="PG_binding_1"/>
    <property type="match status" value="1"/>
</dbReference>
<dbReference type="GO" id="GO:0016757">
    <property type="term" value="F:glycosyltransferase activity"/>
    <property type="evidence" value="ECO:0007669"/>
    <property type="project" value="UniProtKB-KW"/>
</dbReference>
<dbReference type="Pfam" id="PF03734">
    <property type="entry name" value="YkuD"/>
    <property type="match status" value="1"/>
</dbReference>
<proteinExistence type="inferred from homology"/>
<keyword evidence="3" id="KW-0328">Glycosyltransferase</keyword>
<dbReference type="InterPro" id="IPR036365">
    <property type="entry name" value="PGBD-like_sf"/>
</dbReference>
<evidence type="ECO:0000256" key="4">
    <source>
        <dbReference type="ARBA" id="ARBA00022679"/>
    </source>
</evidence>
<feature type="domain" description="L,D-TPase catalytic" evidence="11">
    <location>
        <begin position="41"/>
        <end position="149"/>
    </location>
</feature>
<keyword evidence="13" id="KW-1185">Reference proteome</keyword>
<dbReference type="KEGG" id="hfv:R50_2765"/>
<evidence type="ECO:0000256" key="3">
    <source>
        <dbReference type="ARBA" id="ARBA00022676"/>
    </source>
</evidence>
<reference evidence="12 13" key="1">
    <citation type="submission" date="2020-02" db="EMBL/GenBank/DDBJ databases">
        <authorList>
            <person name="Hogendoorn C."/>
        </authorList>
    </citation>
    <scope>NUCLEOTIDE SEQUENCE [LARGE SCALE GENOMIC DNA]</scope>
    <source>
        <strain evidence="12">R501</strain>
    </source>
</reference>
<feature type="active site" description="Nucleophile" evidence="9">
    <location>
        <position position="125"/>
    </location>
</feature>
<keyword evidence="4" id="KW-0808">Transferase</keyword>
<protein>
    <recommendedName>
        <fullName evidence="11">L,D-TPase catalytic domain-containing protein</fullName>
    </recommendedName>
</protein>
<comment type="pathway">
    <text evidence="1 9">Cell wall biogenesis; peptidoglycan biosynthesis.</text>
</comment>
<dbReference type="GO" id="GO:0071972">
    <property type="term" value="F:peptidoglycan L,D-transpeptidase activity"/>
    <property type="evidence" value="ECO:0007669"/>
    <property type="project" value="TreeGrafter"/>
</dbReference>
<dbReference type="PANTHER" id="PTHR30582:SF24">
    <property type="entry name" value="L,D-TRANSPEPTIDASE ERFK_SRFK-RELATED"/>
    <property type="match status" value="1"/>
</dbReference>
<dbReference type="Gene3D" id="2.40.440.10">
    <property type="entry name" value="L,D-transpeptidase catalytic domain-like"/>
    <property type="match status" value="1"/>
</dbReference>
<dbReference type="UniPathway" id="UPA00219"/>
<name>A0A6F8ZJY6_9FIRM</name>
<evidence type="ECO:0000256" key="8">
    <source>
        <dbReference type="ARBA" id="ARBA00023316"/>
    </source>
</evidence>
<dbReference type="GO" id="GO:0005576">
    <property type="term" value="C:extracellular region"/>
    <property type="evidence" value="ECO:0007669"/>
    <property type="project" value="TreeGrafter"/>
</dbReference>
<dbReference type="InterPro" id="IPR038063">
    <property type="entry name" value="Transpep_catalytic_dom"/>
</dbReference>
<dbReference type="AlphaFoldDB" id="A0A6F8ZJY6"/>
<evidence type="ECO:0000256" key="1">
    <source>
        <dbReference type="ARBA" id="ARBA00004752"/>
    </source>
</evidence>
<dbReference type="SUPFAM" id="SSF141523">
    <property type="entry name" value="L,D-transpeptidase catalytic domain-like"/>
    <property type="match status" value="1"/>
</dbReference>
<keyword evidence="8 9" id="KW-0961">Cell wall biogenesis/degradation</keyword>
<dbReference type="Gene3D" id="1.10.101.10">
    <property type="entry name" value="PGBD-like superfamily/PGBD"/>
    <property type="match status" value="1"/>
</dbReference>
<dbReference type="InterPro" id="IPR036366">
    <property type="entry name" value="PGBDSf"/>
</dbReference>
<dbReference type="Proteomes" id="UP000503399">
    <property type="component" value="Chromosome"/>
</dbReference>
<dbReference type="PANTHER" id="PTHR30582">
    <property type="entry name" value="L,D-TRANSPEPTIDASE"/>
    <property type="match status" value="1"/>
</dbReference>
<evidence type="ECO:0000313" key="12">
    <source>
        <dbReference type="EMBL" id="CAB1130254.1"/>
    </source>
</evidence>
<evidence type="ECO:0000256" key="5">
    <source>
        <dbReference type="ARBA" id="ARBA00022801"/>
    </source>
</evidence>
<comment type="similarity">
    <text evidence="2">Belongs to the YkuD family.</text>
</comment>
<evidence type="ECO:0000256" key="10">
    <source>
        <dbReference type="SAM" id="MobiDB-lite"/>
    </source>
</evidence>
<accession>A0A6F8ZJY6</accession>
<keyword evidence="5" id="KW-0378">Hydrolase</keyword>
<feature type="region of interest" description="Disordered" evidence="10">
    <location>
        <begin position="225"/>
        <end position="272"/>
    </location>
</feature>
<gene>
    <name evidence="12" type="ORF">R50_2765</name>
</gene>
<evidence type="ECO:0000256" key="9">
    <source>
        <dbReference type="PROSITE-ProRule" id="PRU01373"/>
    </source>
</evidence>
<dbReference type="EMBL" id="LR778114">
    <property type="protein sequence ID" value="CAB1130254.1"/>
    <property type="molecule type" value="Genomic_DNA"/>
</dbReference>
<evidence type="ECO:0000256" key="7">
    <source>
        <dbReference type="ARBA" id="ARBA00022984"/>
    </source>
</evidence>
<dbReference type="CDD" id="cd16913">
    <property type="entry name" value="YkuD_like"/>
    <property type="match status" value="1"/>
</dbReference>
<sequence length="272" mass="29195">MKPAQPLVRLAAAAAAAWAAFLLASAWPIRRAGAQGEGYATRIVINVPEHRLYLYVGRRLFHSYPVAVGKPETPTPRGEFVITQKAIWGDGFGTRWMRFSAPWGIYGIHGTNKPWSVGTVASHGCVRMYNHDVEQVFALVKLGTPVDIVGLTPYAPIRRPVDPGDIGEDVVELQRLLRLAGTYHGRLTGVFRNGTAEAVRAFQARAGLPVTGVADARTVEALQQATGQAGRRPGYLPARTGVAPRPGGLRRAEGPGASGETLEAARPDSYNG</sequence>
<dbReference type="InterPro" id="IPR050979">
    <property type="entry name" value="LD-transpeptidase"/>
</dbReference>
<dbReference type="SUPFAM" id="SSF47090">
    <property type="entry name" value="PGBD-like"/>
    <property type="match status" value="1"/>
</dbReference>
<dbReference type="GO" id="GO:0008360">
    <property type="term" value="P:regulation of cell shape"/>
    <property type="evidence" value="ECO:0007669"/>
    <property type="project" value="UniProtKB-UniRule"/>
</dbReference>
<keyword evidence="7 9" id="KW-0573">Peptidoglycan synthesis</keyword>
<evidence type="ECO:0000259" key="11">
    <source>
        <dbReference type="PROSITE" id="PS52029"/>
    </source>
</evidence>
<organism evidence="12 13">
    <name type="scientific">Candidatus Hydrogenisulfobacillus filiaventi</name>
    <dbReference type="NCBI Taxonomy" id="2707344"/>
    <lineage>
        <taxon>Bacteria</taxon>
        <taxon>Bacillati</taxon>
        <taxon>Bacillota</taxon>
        <taxon>Clostridia</taxon>
        <taxon>Eubacteriales</taxon>
        <taxon>Clostridiales Family XVII. Incertae Sedis</taxon>
        <taxon>Candidatus Hydrogenisulfobacillus</taxon>
    </lineage>
</organism>
<dbReference type="GO" id="GO:0018104">
    <property type="term" value="P:peptidoglycan-protein cross-linking"/>
    <property type="evidence" value="ECO:0007669"/>
    <property type="project" value="TreeGrafter"/>
</dbReference>
<feature type="active site" description="Proton donor/acceptor" evidence="9">
    <location>
        <position position="109"/>
    </location>
</feature>
<evidence type="ECO:0000256" key="2">
    <source>
        <dbReference type="ARBA" id="ARBA00005992"/>
    </source>
</evidence>
<dbReference type="InterPro" id="IPR002477">
    <property type="entry name" value="Peptidoglycan-bd-like"/>
</dbReference>
<evidence type="ECO:0000313" key="13">
    <source>
        <dbReference type="Proteomes" id="UP000503399"/>
    </source>
</evidence>
<evidence type="ECO:0000256" key="6">
    <source>
        <dbReference type="ARBA" id="ARBA00022960"/>
    </source>
</evidence>